<evidence type="ECO:0000256" key="11">
    <source>
        <dbReference type="ARBA" id="ARBA00023125"/>
    </source>
</evidence>
<dbReference type="RefSeq" id="WP_066788830.1">
    <property type="nucleotide sequence ID" value="NZ_LWQS01000062.1"/>
</dbReference>
<dbReference type="PANTHER" id="PTHR30313:SF2">
    <property type="entry name" value="DNA PRIMASE"/>
    <property type="match status" value="1"/>
</dbReference>
<dbReference type="Pfam" id="PF08275">
    <property type="entry name" value="DNAG_N"/>
    <property type="match status" value="1"/>
</dbReference>
<evidence type="ECO:0000256" key="1">
    <source>
        <dbReference type="ARBA" id="ARBA00001947"/>
    </source>
</evidence>
<comment type="caution">
    <text evidence="16">The sequence shown here is derived from an EMBL/GenBank/DDBJ whole genome shotgun (WGS) entry which is preliminary data.</text>
</comment>
<dbReference type="GO" id="GO:0006269">
    <property type="term" value="P:DNA replication, synthesis of primer"/>
    <property type="evidence" value="ECO:0007669"/>
    <property type="project" value="UniProtKB-UniRule"/>
</dbReference>
<dbReference type="InterPro" id="IPR002694">
    <property type="entry name" value="Znf_CHC2"/>
</dbReference>
<dbReference type="Proteomes" id="UP000078287">
    <property type="component" value="Unassembled WGS sequence"/>
</dbReference>
<dbReference type="InterPro" id="IPR006171">
    <property type="entry name" value="TOPRIM_dom"/>
</dbReference>
<evidence type="ECO:0000256" key="10">
    <source>
        <dbReference type="ARBA" id="ARBA00022842"/>
    </source>
</evidence>
<keyword evidence="6 13" id="KW-0235">DNA replication</keyword>
<keyword evidence="12 13" id="KW-0804">Transcription</keyword>
<feature type="domain" description="Toprim" evidence="15">
    <location>
        <begin position="254"/>
        <end position="339"/>
    </location>
</feature>
<dbReference type="Pfam" id="PF13662">
    <property type="entry name" value="Toprim_4"/>
    <property type="match status" value="1"/>
</dbReference>
<comment type="function">
    <text evidence="13">RNA polymerase that catalyzes the synthesis of short RNA molecules used as primers for DNA polymerase during DNA replication.</text>
</comment>
<dbReference type="InterPro" id="IPR050219">
    <property type="entry name" value="DnaG_primase"/>
</dbReference>
<keyword evidence="5 13" id="KW-0548">Nucleotidyltransferase</keyword>
<dbReference type="OrthoDB" id="9803773at2"/>
<comment type="similarity">
    <text evidence="13">Belongs to the DnaG primase family.</text>
</comment>
<comment type="catalytic activity">
    <reaction evidence="13">
        <text>ssDNA + n NTP = ssDNA/pppN(pN)n-1 hybrid + (n-1) diphosphate.</text>
        <dbReference type="EC" id="2.7.7.101"/>
    </reaction>
</comment>
<keyword evidence="4 13" id="KW-0808">Transferase</keyword>
<evidence type="ECO:0000256" key="14">
    <source>
        <dbReference type="SAM" id="MobiDB-lite"/>
    </source>
</evidence>
<keyword evidence="17" id="KW-1185">Reference proteome</keyword>
<protein>
    <recommendedName>
        <fullName evidence="13">DNA primase</fullName>
        <ecNumber evidence="13">2.7.7.101</ecNumber>
    </recommendedName>
</protein>
<dbReference type="GO" id="GO:0003899">
    <property type="term" value="F:DNA-directed RNA polymerase activity"/>
    <property type="evidence" value="ECO:0007669"/>
    <property type="project" value="UniProtKB-UniRule"/>
</dbReference>
<evidence type="ECO:0000256" key="6">
    <source>
        <dbReference type="ARBA" id="ARBA00022705"/>
    </source>
</evidence>
<keyword evidence="2 13" id="KW-0240">DNA-directed RNA polymerase</keyword>
<dbReference type="Gene3D" id="3.90.980.10">
    <property type="entry name" value="DNA primase, catalytic core, N-terminal domain"/>
    <property type="match status" value="1"/>
</dbReference>
<evidence type="ECO:0000313" key="17">
    <source>
        <dbReference type="Proteomes" id="UP000078287"/>
    </source>
</evidence>
<dbReference type="Pfam" id="PF10410">
    <property type="entry name" value="DnaB_bind"/>
    <property type="match status" value="1"/>
</dbReference>
<dbReference type="STRING" id="1707952.A6A03_16045"/>
<dbReference type="InterPro" id="IPR034151">
    <property type="entry name" value="TOPRIM_DnaG_bac"/>
</dbReference>
<dbReference type="PANTHER" id="PTHR30313">
    <property type="entry name" value="DNA PRIMASE"/>
    <property type="match status" value="1"/>
</dbReference>
<evidence type="ECO:0000256" key="9">
    <source>
        <dbReference type="ARBA" id="ARBA00022833"/>
    </source>
</evidence>
<dbReference type="SMART" id="SM00493">
    <property type="entry name" value="TOPRIM"/>
    <property type="match status" value="1"/>
</dbReference>
<dbReference type="SUPFAM" id="SSF57783">
    <property type="entry name" value="Zinc beta-ribbon"/>
    <property type="match status" value="1"/>
</dbReference>
<organism evidence="16 17">
    <name type="scientific">Chloroflexus islandicus</name>
    <dbReference type="NCBI Taxonomy" id="1707952"/>
    <lineage>
        <taxon>Bacteria</taxon>
        <taxon>Bacillati</taxon>
        <taxon>Chloroflexota</taxon>
        <taxon>Chloroflexia</taxon>
        <taxon>Chloroflexales</taxon>
        <taxon>Chloroflexineae</taxon>
        <taxon>Chloroflexaceae</taxon>
        <taxon>Chloroflexus</taxon>
    </lineage>
</organism>
<dbReference type="CDD" id="cd03364">
    <property type="entry name" value="TOPRIM_DnaG_primases"/>
    <property type="match status" value="1"/>
</dbReference>
<keyword evidence="7" id="KW-0479">Metal-binding</keyword>
<dbReference type="Pfam" id="PF01807">
    <property type="entry name" value="Zn_ribbon_DnaG"/>
    <property type="match status" value="1"/>
</dbReference>
<dbReference type="GO" id="GO:0000428">
    <property type="term" value="C:DNA-directed RNA polymerase complex"/>
    <property type="evidence" value="ECO:0007669"/>
    <property type="project" value="UniProtKB-KW"/>
</dbReference>
<dbReference type="PROSITE" id="PS50880">
    <property type="entry name" value="TOPRIM"/>
    <property type="match status" value="1"/>
</dbReference>
<dbReference type="InterPro" id="IPR019475">
    <property type="entry name" value="DNA_primase_DnaB-bd"/>
</dbReference>
<dbReference type="GO" id="GO:1990077">
    <property type="term" value="C:primosome complex"/>
    <property type="evidence" value="ECO:0007669"/>
    <property type="project" value="UniProtKB-KW"/>
</dbReference>
<evidence type="ECO:0000256" key="7">
    <source>
        <dbReference type="ARBA" id="ARBA00022723"/>
    </source>
</evidence>
<dbReference type="FunFam" id="3.90.980.10:FF:000001">
    <property type="entry name" value="DNA primase"/>
    <property type="match status" value="1"/>
</dbReference>
<dbReference type="EMBL" id="LWQS01000062">
    <property type="protein sequence ID" value="OAN44890.1"/>
    <property type="molecule type" value="Genomic_DNA"/>
</dbReference>
<evidence type="ECO:0000256" key="2">
    <source>
        <dbReference type="ARBA" id="ARBA00022478"/>
    </source>
</evidence>
<comment type="caution">
    <text evidence="13">Lacks conserved residue(s) required for the propagation of feature annotation.</text>
</comment>
<evidence type="ECO:0000256" key="8">
    <source>
        <dbReference type="ARBA" id="ARBA00022771"/>
    </source>
</evidence>
<keyword evidence="8" id="KW-0863">Zinc-finger</keyword>
<comment type="subunit">
    <text evidence="13">Monomer. Interacts with DnaB.</text>
</comment>
<evidence type="ECO:0000256" key="12">
    <source>
        <dbReference type="ARBA" id="ARBA00023163"/>
    </source>
</evidence>
<keyword evidence="3 13" id="KW-0639">Primosome</keyword>
<gene>
    <name evidence="13" type="primary">dnaG</name>
    <name evidence="16" type="ORF">A6A03_16045</name>
</gene>
<feature type="compositionally biased region" description="Pro residues" evidence="14">
    <location>
        <begin position="459"/>
        <end position="468"/>
    </location>
</feature>
<dbReference type="GO" id="GO:0005737">
    <property type="term" value="C:cytoplasm"/>
    <property type="evidence" value="ECO:0007669"/>
    <property type="project" value="TreeGrafter"/>
</dbReference>
<keyword evidence="11 13" id="KW-0238">DNA-binding</keyword>
<evidence type="ECO:0000313" key="16">
    <source>
        <dbReference type="EMBL" id="OAN44890.1"/>
    </source>
</evidence>
<comment type="cofactor">
    <cofactor evidence="1">
        <name>Zn(2+)</name>
        <dbReference type="ChEBI" id="CHEBI:29105"/>
    </cofactor>
</comment>
<dbReference type="Gene3D" id="3.90.580.10">
    <property type="entry name" value="Zinc finger, CHC2-type domain"/>
    <property type="match status" value="1"/>
</dbReference>
<dbReference type="SUPFAM" id="SSF56731">
    <property type="entry name" value="DNA primase core"/>
    <property type="match status" value="1"/>
</dbReference>
<dbReference type="AlphaFoldDB" id="A0A178M7Z8"/>
<feature type="region of interest" description="Disordered" evidence="14">
    <location>
        <begin position="448"/>
        <end position="475"/>
    </location>
</feature>
<dbReference type="InterPro" id="IPR006295">
    <property type="entry name" value="DNA_primase_DnaG"/>
</dbReference>
<dbReference type="GO" id="GO:0003677">
    <property type="term" value="F:DNA binding"/>
    <property type="evidence" value="ECO:0007669"/>
    <property type="project" value="UniProtKB-KW"/>
</dbReference>
<dbReference type="FunFam" id="3.40.1360.10:FF:000002">
    <property type="entry name" value="DNA primase"/>
    <property type="match status" value="1"/>
</dbReference>
<evidence type="ECO:0000256" key="3">
    <source>
        <dbReference type="ARBA" id="ARBA00022515"/>
    </source>
</evidence>
<reference evidence="16 17" key="1">
    <citation type="submission" date="2016-04" db="EMBL/GenBank/DDBJ databases">
        <title>Chloroflexus islandicus sp. nov., a thermophilic filamentous anoxygenic phototrophic bacterium from geyser Strokkur (Iceland).</title>
        <authorList>
            <person name="Gaisin V.A."/>
            <person name="Kalashnikov A.M."/>
            <person name="Sukhacheva M.V."/>
            <person name="Grouzdev D.S."/>
            <person name="Ivanov T.M."/>
            <person name="Kuznetsov B."/>
            <person name="Gorlenko V.M."/>
        </authorList>
    </citation>
    <scope>NUCLEOTIDE SEQUENCE [LARGE SCALE GENOMIC DNA]</scope>
    <source>
        <strain evidence="17">isl-2</strain>
    </source>
</reference>
<accession>A0A178M7Z8</accession>
<evidence type="ECO:0000256" key="13">
    <source>
        <dbReference type="HAMAP-Rule" id="MF_00974"/>
    </source>
</evidence>
<dbReference type="GO" id="GO:0008270">
    <property type="term" value="F:zinc ion binding"/>
    <property type="evidence" value="ECO:0007669"/>
    <property type="project" value="UniProtKB-KW"/>
</dbReference>
<dbReference type="EC" id="2.7.7.101" evidence="13"/>
<keyword evidence="10" id="KW-0460">Magnesium</keyword>
<sequence length="656" mass="73660">MNVIDEIKANIDIVDLINSMGVGLRRSGRSFVGFCPFHPNSRTPAFHVYPDTQSFYCFGCHASGTAFDFVMRKQGLDFKGALELLAERAGIRLEPKNDAQRQEDARRARLLEINGVAARYFNYVLLNLSRGAAGREYVARRGINQEAIDAFQIGYSLDDWGHLFTYLHDKKGYSVEDIIAAGLAIPGERGPYDRFRNRLIFPIRNVRGEVIGFGGRALGDAQPKYLNTPETPLFKKSEVLYGLDLARDAIRTANRAIVVEGYVDVITAHQHGFRNVVAPLGTALSKAHINQLKRLTDAVYLALDADAAGQKATLRGLETIRTATEEEGEGRMVTTAQGIVRLENDVTIRIIRLPAGRDPDEVIAADPALWQQLVEQAAPVMDFYLEAYTAGLDMHDPAQQRLALERIIPLLSELDGAAQRVYVARVEQLTGMRSELIVDLLRARVQPARRNERARRTTPSPPPPPAPAPVAAAPLDERRRKTEAYLLALALRYPSVNVAIEKLLEEYNARRREAGELFGAGLEDLLEEPLHQAIWRAYLATPLELRPTDAESLQAWVETLGEPLTSEAKALIATLNRRPDDVRYRHEAEQCARILRKAQVMARIHRYNERLRELDNEEEIQRILHHIRELGAYAEQITQPRRSSTFPDLRDLLGQG</sequence>
<keyword evidence="9" id="KW-0862">Zinc</keyword>
<dbReference type="HAMAP" id="MF_00974">
    <property type="entry name" value="DNA_primase_DnaG"/>
    <property type="match status" value="1"/>
</dbReference>
<dbReference type="FunFam" id="3.90.580.10:FF:000001">
    <property type="entry name" value="DNA primase"/>
    <property type="match status" value="1"/>
</dbReference>
<dbReference type="SMART" id="SM00400">
    <property type="entry name" value="ZnF_CHCC"/>
    <property type="match status" value="1"/>
</dbReference>
<evidence type="ECO:0000256" key="4">
    <source>
        <dbReference type="ARBA" id="ARBA00022679"/>
    </source>
</evidence>
<dbReference type="Gene3D" id="3.40.1360.10">
    <property type="match status" value="1"/>
</dbReference>
<dbReference type="InterPro" id="IPR013264">
    <property type="entry name" value="DNAG_N"/>
</dbReference>
<name>A0A178M7Z8_9CHLR</name>
<evidence type="ECO:0000259" key="15">
    <source>
        <dbReference type="PROSITE" id="PS50880"/>
    </source>
</evidence>
<dbReference type="InterPro" id="IPR036977">
    <property type="entry name" value="DNA_primase_Znf_CHC2"/>
</dbReference>
<evidence type="ECO:0000256" key="5">
    <source>
        <dbReference type="ARBA" id="ARBA00022695"/>
    </source>
</evidence>
<dbReference type="InterPro" id="IPR037068">
    <property type="entry name" value="DNA_primase_core_N_sf"/>
</dbReference>
<proteinExistence type="inferred from homology"/>
<dbReference type="NCBIfam" id="TIGR01391">
    <property type="entry name" value="dnaG"/>
    <property type="match status" value="1"/>
</dbReference>
<dbReference type="InterPro" id="IPR030846">
    <property type="entry name" value="DnaG_bac"/>
</dbReference>